<proteinExistence type="predicted"/>
<dbReference type="AlphaFoldDB" id="A0A974H176"/>
<evidence type="ECO:0000313" key="1">
    <source>
        <dbReference type="EMBL" id="OCT60706.1"/>
    </source>
</evidence>
<accession>A0A974H176</accession>
<dbReference type="EMBL" id="CM004483">
    <property type="protein sequence ID" value="OCT60706.1"/>
    <property type="molecule type" value="Genomic_DNA"/>
</dbReference>
<evidence type="ECO:0000313" key="2">
    <source>
        <dbReference type="Proteomes" id="UP000694892"/>
    </source>
</evidence>
<reference evidence="2" key="1">
    <citation type="journal article" date="2016" name="Nature">
        <title>Genome evolution in the allotetraploid frog Xenopus laevis.</title>
        <authorList>
            <person name="Session A.M."/>
            <person name="Uno Y."/>
            <person name="Kwon T."/>
            <person name="Chapman J.A."/>
            <person name="Toyoda A."/>
            <person name="Takahashi S."/>
            <person name="Fukui A."/>
            <person name="Hikosaka A."/>
            <person name="Suzuki A."/>
            <person name="Kondo M."/>
            <person name="van Heeringen S.J."/>
            <person name="Quigley I."/>
            <person name="Heinz S."/>
            <person name="Ogino H."/>
            <person name="Ochi H."/>
            <person name="Hellsten U."/>
            <person name="Lyons J.B."/>
            <person name="Simakov O."/>
            <person name="Putnam N."/>
            <person name="Stites J."/>
            <person name="Kuroki Y."/>
            <person name="Tanaka T."/>
            <person name="Michiue T."/>
            <person name="Watanabe M."/>
            <person name="Bogdanovic O."/>
            <person name="Lister R."/>
            <person name="Georgiou G."/>
            <person name="Paranjpe S.S."/>
            <person name="van Kruijsbergen I."/>
            <person name="Shu S."/>
            <person name="Carlson J."/>
            <person name="Kinoshita T."/>
            <person name="Ohta Y."/>
            <person name="Mawaribuchi S."/>
            <person name="Jenkins J."/>
            <person name="Grimwood J."/>
            <person name="Schmutz J."/>
            <person name="Mitros T."/>
            <person name="Mozaffari S.V."/>
            <person name="Suzuki Y."/>
            <person name="Haramoto Y."/>
            <person name="Yamamoto T.S."/>
            <person name="Takagi C."/>
            <person name="Heald R."/>
            <person name="Miller K."/>
            <person name="Haudenschild C."/>
            <person name="Kitzman J."/>
            <person name="Nakayama T."/>
            <person name="Izutsu Y."/>
            <person name="Robert J."/>
            <person name="Fortriede J."/>
            <person name="Burns K."/>
            <person name="Lotay V."/>
            <person name="Karimi K."/>
            <person name="Yasuoka Y."/>
            <person name="Dichmann D.S."/>
            <person name="Flajnik M.F."/>
            <person name="Houston D.W."/>
            <person name="Shendure J."/>
            <person name="DuPasquier L."/>
            <person name="Vize P.D."/>
            <person name="Zorn A.M."/>
            <person name="Ito M."/>
            <person name="Marcotte E.M."/>
            <person name="Wallingford J.B."/>
            <person name="Ito Y."/>
            <person name="Asashima M."/>
            <person name="Ueno N."/>
            <person name="Matsuda Y."/>
            <person name="Veenstra G.J."/>
            <person name="Fujiyama A."/>
            <person name="Harland R.M."/>
            <person name="Taira M."/>
            <person name="Rokhsar D.S."/>
        </authorList>
    </citation>
    <scope>NUCLEOTIDE SEQUENCE [LARGE SCALE GENOMIC DNA]</scope>
    <source>
        <strain evidence="2">J</strain>
    </source>
</reference>
<gene>
    <name evidence="1" type="ORF">XELAEV_18046727mg</name>
</gene>
<organism evidence="1 2">
    <name type="scientific">Xenopus laevis</name>
    <name type="common">African clawed frog</name>
    <dbReference type="NCBI Taxonomy" id="8355"/>
    <lineage>
        <taxon>Eukaryota</taxon>
        <taxon>Metazoa</taxon>
        <taxon>Chordata</taxon>
        <taxon>Craniata</taxon>
        <taxon>Vertebrata</taxon>
        <taxon>Euteleostomi</taxon>
        <taxon>Amphibia</taxon>
        <taxon>Batrachia</taxon>
        <taxon>Anura</taxon>
        <taxon>Pipoidea</taxon>
        <taxon>Pipidae</taxon>
        <taxon>Xenopodinae</taxon>
        <taxon>Xenopus</taxon>
        <taxon>Xenopus</taxon>
    </lineage>
</organism>
<protein>
    <submittedName>
        <fullName evidence="1">Uncharacterized protein</fullName>
    </submittedName>
</protein>
<name>A0A974H176_XENLA</name>
<sequence length="108" mass="11665">MVLYTGGPISHLVDPAFLFTPSLSVQKPGSAGCLAWNERECSIHLAAERCSCLCGASPYTQNMVFYTRATISHSVDPAFLFTPSLSLQKPGSVDYLGSNGMERNAEFT</sequence>
<dbReference type="Proteomes" id="UP000694892">
    <property type="component" value="Chromosome 9_10S"/>
</dbReference>